<dbReference type="EMBL" id="KN819380">
    <property type="protein sequence ID" value="KIJ11402.1"/>
    <property type="molecule type" value="Genomic_DNA"/>
</dbReference>
<feature type="non-terminal residue" evidence="1">
    <location>
        <position position="1"/>
    </location>
</feature>
<gene>
    <name evidence="1" type="ORF">PAXINDRAFT_27822</name>
</gene>
<reference evidence="2" key="2">
    <citation type="submission" date="2015-01" db="EMBL/GenBank/DDBJ databases">
        <title>Evolutionary Origins and Diversification of the Mycorrhizal Mutualists.</title>
        <authorList>
            <consortium name="DOE Joint Genome Institute"/>
            <consortium name="Mycorrhizal Genomics Consortium"/>
            <person name="Kohler A."/>
            <person name="Kuo A."/>
            <person name="Nagy L.G."/>
            <person name="Floudas D."/>
            <person name="Copeland A."/>
            <person name="Barry K.W."/>
            <person name="Cichocki N."/>
            <person name="Veneault-Fourrey C."/>
            <person name="LaButti K."/>
            <person name="Lindquist E.A."/>
            <person name="Lipzen A."/>
            <person name="Lundell T."/>
            <person name="Morin E."/>
            <person name="Murat C."/>
            <person name="Riley R."/>
            <person name="Ohm R."/>
            <person name="Sun H."/>
            <person name="Tunlid A."/>
            <person name="Henrissat B."/>
            <person name="Grigoriev I.V."/>
            <person name="Hibbett D.S."/>
            <person name="Martin F."/>
        </authorList>
    </citation>
    <scope>NUCLEOTIDE SEQUENCE [LARGE SCALE GENOMIC DNA]</scope>
    <source>
        <strain evidence="2">ATCC 200175</strain>
    </source>
</reference>
<name>A0A0C9TUC0_PAXIN</name>
<dbReference type="AlphaFoldDB" id="A0A0C9TUC0"/>
<organism evidence="1 2">
    <name type="scientific">Paxillus involutus ATCC 200175</name>
    <dbReference type="NCBI Taxonomy" id="664439"/>
    <lineage>
        <taxon>Eukaryota</taxon>
        <taxon>Fungi</taxon>
        <taxon>Dikarya</taxon>
        <taxon>Basidiomycota</taxon>
        <taxon>Agaricomycotina</taxon>
        <taxon>Agaricomycetes</taxon>
        <taxon>Agaricomycetidae</taxon>
        <taxon>Boletales</taxon>
        <taxon>Paxilineae</taxon>
        <taxon>Paxillaceae</taxon>
        <taxon>Paxillus</taxon>
    </lineage>
</organism>
<dbReference type="Gene3D" id="3.60.10.10">
    <property type="entry name" value="Endonuclease/exonuclease/phosphatase"/>
    <property type="match status" value="1"/>
</dbReference>
<evidence type="ECO:0000313" key="2">
    <source>
        <dbReference type="Proteomes" id="UP000053647"/>
    </source>
</evidence>
<evidence type="ECO:0000313" key="1">
    <source>
        <dbReference type="EMBL" id="KIJ11402.1"/>
    </source>
</evidence>
<dbReference type="OrthoDB" id="2840473at2759"/>
<feature type="non-terminal residue" evidence="1">
    <location>
        <position position="56"/>
    </location>
</feature>
<sequence length="56" mass="6655">TQLRIWQQNLNTSRIVQLSLLNSRVAKDWDIVALQEPYINPMKNTTSTRRFHVVYP</sequence>
<reference evidence="1 2" key="1">
    <citation type="submission" date="2014-06" db="EMBL/GenBank/DDBJ databases">
        <authorList>
            <consortium name="DOE Joint Genome Institute"/>
            <person name="Kuo A."/>
            <person name="Kohler A."/>
            <person name="Nagy L.G."/>
            <person name="Floudas D."/>
            <person name="Copeland A."/>
            <person name="Barry K.W."/>
            <person name="Cichocki N."/>
            <person name="Veneault-Fourrey C."/>
            <person name="LaButti K."/>
            <person name="Lindquist E.A."/>
            <person name="Lipzen A."/>
            <person name="Lundell T."/>
            <person name="Morin E."/>
            <person name="Murat C."/>
            <person name="Sun H."/>
            <person name="Tunlid A."/>
            <person name="Henrissat B."/>
            <person name="Grigoriev I.V."/>
            <person name="Hibbett D.S."/>
            <person name="Martin F."/>
            <person name="Nordberg H.P."/>
            <person name="Cantor M.N."/>
            <person name="Hua S.X."/>
        </authorList>
    </citation>
    <scope>NUCLEOTIDE SEQUENCE [LARGE SCALE GENOMIC DNA]</scope>
    <source>
        <strain evidence="1 2">ATCC 200175</strain>
    </source>
</reference>
<keyword evidence="2" id="KW-1185">Reference proteome</keyword>
<accession>A0A0C9TUC0</accession>
<dbReference type="HOGENOM" id="CLU_192419_1_0_1"/>
<dbReference type="InterPro" id="IPR036691">
    <property type="entry name" value="Endo/exonu/phosph_ase_sf"/>
</dbReference>
<proteinExistence type="predicted"/>
<protein>
    <recommendedName>
        <fullName evidence="3">Endonuclease/exonuclease/phosphatase domain-containing protein</fullName>
    </recommendedName>
</protein>
<dbReference type="SUPFAM" id="SSF56219">
    <property type="entry name" value="DNase I-like"/>
    <property type="match status" value="1"/>
</dbReference>
<evidence type="ECO:0008006" key="3">
    <source>
        <dbReference type="Google" id="ProtNLM"/>
    </source>
</evidence>
<dbReference type="Proteomes" id="UP000053647">
    <property type="component" value="Unassembled WGS sequence"/>
</dbReference>